<keyword evidence="1" id="KW-0472">Membrane</keyword>
<organism evidence="3 4">
    <name type="scientific">Draconibacterium aestuarii</name>
    <dbReference type="NCBI Taxonomy" id="2998507"/>
    <lineage>
        <taxon>Bacteria</taxon>
        <taxon>Pseudomonadati</taxon>
        <taxon>Bacteroidota</taxon>
        <taxon>Bacteroidia</taxon>
        <taxon>Marinilabiliales</taxon>
        <taxon>Prolixibacteraceae</taxon>
        <taxon>Draconibacterium</taxon>
    </lineage>
</organism>
<dbReference type="EMBL" id="JAPOHD010000020">
    <property type="protein sequence ID" value="MCY1720678.1"/>
    <property type="molecule type" value="Genomic_DNA"/>
</dbReference>
<feature type="chain" id="PRO_5040985195" evidence="2">
    <location>
        <begin position="20"/>
        <end position="182"/>
    </location>
</feature>
<keyword evidence="1" id="KW-1133">Transmembrane helix</keyword>
<accession>A0A9X3F566</accession>
<reference evidence="3" key="1">
    <citation type="submission" date="2022-11" db="EMBL/GenBank/DDBJ databases">
        <title>Marilongibacter aestuarii gen. nov., sp. nov., isolated from tidal flat sediment.</title>
        <authorList>
            <person name="Jiayan W."/>
        </authorList>
    </citation>
    <scope>NUCLEOTIDE SEQUENCE</scope>
    <source>
        <strain evidence="3">Z1-6</strain>
    </source>
</reference>
<gene>
    <name evidence="3" type="ORF">OU798_10010</name>
</gene>
<keyword evidence="2" id="KW-0732">Signal</keyword>
<keyword evidence="1" id="KW-0812">Transmembrane</keyword>
<evidence type="ECO:0000313" key="3">
    <source>
        <dbReference type="EMBL" id="MCY1720678.1"/>
    </source>
</evidence>
<proteinExistence type="predicted"/>
<evidence type="ECO:0000256" key="1">
    <source>
        <dbReference type="SAM" id="Phobius"/>
    </source>
</evidence>
<feature type="transmembrane region" description="Helical" evidence="1">
    <location>
        <begin position="29"/>
        <end position="50"/>
    </location>
</feature>
<feature type="signal peptide" evidence="2">
    <location>
        <begin position="1"/>
        <end position="19"/>
    </location>
</feature>
<dbReference type="Proteomes" id="UP001145087">
    <property type="component" value="Unassembled WGS sequence"/>
</dbReference>
<comment type="caution">
    <text evidence="3">The sequence shown here is derived from an EMBL/GenBank/DDBJ whole genome shotgun (WGS) entry which is preliminary data.</text>
</comment>
<sequence>MKKSVLLVFLLLSSQLIFAQNEIGPEGHKLVWAVLVIVAVAAVFVLTARFSPQKQKKEKKPFFSIKKIQVDLEKDALYYPDNLTLKVKNTGTTDVDLTQPLLVFDNFWLKRKFKLKGMGNHTFYPLYLEKGKSHTLQIDLSRFYGHDKRLKKFPKAKVYLFDVKGKKLGSKSVFLRKTLFKF</sequence>
<name>A0A9X3F566_9BACT</name>
<keyword evidence="4" id="KW-1185">Reference proteome</keyword>
<dbReference type="AlphaFoldDB" id="A0A9X3F566"/>
<evidence type="ECO:0000256" key="2">
    <source>
        <dbReference type="SAM" id="SignalP"/>
    </source>
</evidence>
<evidence type="ECO:0000313" key="4">
    <source>
        <dbReference type="Proteomes" id="UP001145087"/>
    </source>
</evidence>
<dbReference type="RefSeq" id="WP_343333011.1">
    <property type="nucleotide sequence ID" value="NZ_JAPOHD010000020.1"/>
</dbReference>
<protein>
    <submittedName>
        <fullName evidence="3">Uncharacterized protein</fullName>
    </submittedName>
</protein>